<dbReference type="PANTHER" id="PTHR10744">
    <property type="entry name" value="40S RIBOSOMAL PROTEIN S11 FAMILY MEMBER"/>
    <property type="match status" value="1"/>
</dbReference>
<dbReference type="SUPFAM" id="SSF50249">
    <property type="entry name" value="Nucleic acid-binding proteins"/>
    <property type="match status" value="1"/>
</dbReference>
<protein>
    <submittedName>
        <fullName evidence="4">Nucleic acid-binding protein</fullName>
    </submittedName>
</protein>
<keyword evidence="5" id="KW-1185">Reference proteome</keyword>
<dbReference type="CDD" id="cd00364">
    <property type="entry name" value="Ribosomal_uS17"/>
    <property type="match status" value="1"/>
</dbReference>
<dbReference type="GO" id="GO:0003735">
    <property type="term" value="F:structural constituent of ribosome"/>
    <property type="evidence" value="ECO:0007669"/>
    <property type="project" value="EnsemblFungi"/>
</dbReference>
<proteinExistence type="inferred from homology"/>
<accession>A0A1D2V8S8</accession>
<dbReference type="GO" id="GO:0006412">
    <property type="term" value="P:translation"/>
    <property type="evidence" value="ECO:0007669"/>
    <property type="project" value="InterPro"/>
</dbReference>
<dbReference type="InterPro" id="IPR000266">
    <property type="entry name" value="Ribosomal_uS17"/>
</dbReference>
<dbReference type="Proteomes" id="UP000095038">
    <property type="component" value="Unassembled WGS sequence"/>
</dbReference>
<evidence type="ECO:0000313" key="5">
    <source>
        <dbReference type="Proteomes" id="UP000095038"/>
    </source>
</evidence>
<dbReference type="EMBL" id="KV454495">
    <property type="protein sequence ID" value="ODV58086.1"/>
    <property type="molecule type" value="Genomic_DNA"/>
</dbReference>
<organism evidence="4 5">
    <name type="scientific">Ascoidea rubescens DSM 1968</name>
    <dbReference type="NCBI Taxonomy" id="1344418"/>
    <lineage>
        <taxon>Eukaryota</taxon>
        <taxon>Fungi</taxon>
        <taxon>Dikarya</taxon>
        <taxon>Ascomycota</taxon>
        <taxon>Saccharomycotina</taxon>
        <taxon>Saccharomycetes</taxon>
        <taxon>Ascoideaceae</taxon>
        <taxon>Ascoidea</taxon>
    </lineage>
</organism>
<evidence type="ECO:0000256" key="1">
    <source>
        <dbReference type="ARBA" id="ARBA00010254"/>
    </source>
</evidence>
<comment type="similarity">
    <text evidence="1">Belongs to the universal ribosomal protein uS17 family.</text>
</comment>
<keyword evidence="3" id="KW-0687">Ribonucleoprotein</keyword>
<gene>
    <name evidence="4" type="ORF">ASCRUDRAFT_78200</name>
</gene>
<dbReference type="InterPro" id="IPR012340">
    <property type="entry name" value="NA-bd_OB-fold"/>
</dbReference>
<dbReference type="AlphaFoldDB" id="A0A1D2V8S8"/>
<sequence length="221" mass="25970">MNKTVKVRVQQKVFNKKINKDTLTRKDFLVHDEGNICKEGDLVRIENCRPLSKRKSFAIAEIKDNTGTKFEKYQKLAKEKVEKEENLRTREFMRKRIEFQELSNENLSIIQQVDFIRNAEHIAKHGSPKAKEKLNLLAKLFNINPTKDSSLILFNIQTLKDRINEYKAEVLFKELMSDPIKRDQIIVKKGLEPDKLKKGILKNIVRTYAKKKILAQHYLGY</sequence>
<dbReference type="RefSeq" id="XP_020044393.1">
    <property type="nucleotide sequence ID" value="XM_020194166.1"/>
</dbReference>
<evidence type="ECO:0000256" key="3">
    <source>
        <dbReference type="ARBA" id="ARBA00023274"/>
    </source>
</evidence>
<dbReference type="Pfam" id="PF00366">
    <property type="entry name" value="Ribosomal_S17"/>
    <property type="match status" value="1"/>
</dbReference>
<name>A0A1D2V8S8_9ASCO</name>
<dbReference type="GeneID" id="30967802"/>
<reference evidence="5" key="1">
    <citation type="submission" date="2016-05" db="EMBL/GenBank/DDBJ databases">
        <title>Comparative genomics of biotechnologically important yeasts.</title>
        <authorList>
            <consortium name="DOE Joint Genome Institute"/>
            <person name="Riley R."/>
            <person name="Haridas S."/>
            <person name="Wolfe K.H."/>
            <person name="Lopes M.R."/>
            <person name="Hittinger C.T."/>
            <person name="Goker M."/>
            <person name="Salamov A."/>
            <person name="Wisecaver J."/>
            <person name="Long T.M."/>
            <person name="Aerts A.L."/>
            <person name="Barry K."/>
            <person name="Choi C."/>
            <person name="Clum A."/>
            <person name="Coughlan A.Y."/>
            <person name="Deshpande S."/>
            <person name="Douglass A.P."/>
            <person name="Hanson S.J."/>
            <person name="Klenk H.-P."/>
            <person name="Labutti K."/>
            <person name="Lapidus A."/>
            <person name="Lindquist E."/>
            <person name="Lipzen A."/>
            <person name="Meier-Kolthoff J.P."/>
            <person name="Ohm R.A."/>
            <person name="Otillar R.P."/>
            <person name="Pangilinan J."/>
            <person name="Peng Y."/>
            <person name="Rokas A."/>
            <person name="Rosa C.A."/>
            <person name="Scheuner C."/>
            <person name="Sibirny A.A."/>
            <person name="Slot J.C."/>
            <person name="Stielow J.B."/>
            <person name="Sun H."/>
            <person name="Kurtzman C.P."/>
            <person name="Blackwell M."/>
            <person name="Grigoriev I.V."/>
            <person name="Jeffries T.W."/>
        </authorList>
    </citation>
    <scope>NUCLEOTIDE SEQUENCE [LARGE SCALE GENOMIC DNA]</scope>
    <source>
        <strain evidence="5">DSM 1968</strain>
    </source>
</reference>
<dbReference type="InParanoid" id="A0A1D2V8S8"/>
<dbReference type="Gene3D" id="2.40.50.140">
    <property type="entry name" value="Nucleic acid-binding proteins"/>
    <property type="match status" value="1"/>
</dbReference>
<evidence type="ECO:0000256" key="2">
    <source>
        <dbReference type="ARBA" id="ARBA00022980"/>
    </source>
</evidence>
<dbReference type="STRING" id="1344418.A0A1D2V8S8"/>
<dbReference type="OrthoDB" id="274752at2759"/>
<dbReference type="PANTHER" id="PTHR10744:SF1">
    <property type="entry name" value="SMALL RIBOSOMAL SUBUNIT PROTEIN US17M"/>
    <property type="match status" value="1"/>
</dbReference>
<dbReference type="FunCoup" id="A0A1D2V8S8">
    <property type="interactions" value="211"/>
</dbReference>
<evidence type="ECO:0000313" key="4">
    <source>
        <dbReference type="EMBL" id="ODV58086.1"/>
    </source>
</evidence>
<dbReference type="GO" id="GO:0005763">
    <property type="term" value="C:mitochondrial small ribosomal subunit"/>
    <property type="evidence" value="ECO:0007669"/>
    <property type="project" value="EnsemblFungi"/>
</dbReference>
<keyword evidence="2" id="KW-0689">Ribosomal protein</keyword>